<keyword evidence="2" id="KW-1185">Reference proteome</keyword>
<gene>
    <name evidence="1" type="ORF">KUCAC02_022607</name>
</gene>
<organism evidence="1 2">
    <name type="scientific">Chaenocephalus aceratus</name>
    <name type="common">Blackfin icefish</name>
    <name type="synonym">Chaenichthys aceratus</name>
    <dbReference type="NCBI Taxonomy" id="36190"/>
    <lineage>
        <taxon>Eukaryota</taxon>
        <taxon>Metazoa</taxon>
        <taxon>Chordata</taxon>
        <taxon>Craniata</taxon>
        <taxon>Vertebrata</taxon>
        <taxon>Euteleostomi</taxon>
        <taxon>Actinopterygii</taxon>
        <taxon>Neopterygii</taxon>
        <taxon>Teleostei</taxon>
        <taxon>Neoteleostei</taxon>
        <taxon>Acanthomorphata</taxon>
        <taxon>Eupercaria</taxon>
        <taxon>Perciformes</taxon>
        <taxon>Notothenioidei</taxon>
        <taxon>Channichthyidae</taxon>
        <taxon>Chaenocephalus</taxon>
    </lineage>
</organism>
<sequence>MADICERKEVFSWTDDEVELLLRVTLDYKTTKIQENVDWESCKLKYSDIEDLFQAQYPKTDTEKDFPHGVGTITKAQLAAKLKQIRMKYRHAVDTGRRSGQGRVVFLFFELCEEVWGGSPATRTISSGIEAGDLEESSSGLSLERSNDSPQPESRESSESMPAAVVKHRRDLLKAKLNIHRSDRLKRKLPADHAVQEDIKIKKRMLELMEQTSIRNSDSMQQMNASIVNITSTIQDGFSLMRELIHAHPHSSSGGYRQFQEHSPPFMHRRPHPATSHTKPPHPSCFPFIFFPPAHVSSNQSRGKLRGQQLYGTGEGHKTQKAERGSGGTW</sequence>
<proteinExistence type="predicted"/>
<evidence type="ECO:0000313" key="2">
    <source>
        <dbReference type="Proteomes" id="UP001057452"/>
    </source>
</evidence>
<name>A0ACB9XMK7_CHAAC</name>
<accession>A0ACB9XMK7</accession>
<evidence type="ECO:0000313" key="1">
    <source>
        <dbReference type="EMBL" id="KAI4828525.1"/>
    </source>
</evidence>
<comment type="caution">
    <text evidence="1">The sequence shown here is derived from an EMBL/GenBank/DDBJ whole genome shotgun (WGS) entry which is preliminary data.</text>
</comment>
<dbReference type="EMBL" id="CM043788">
    <property type="protein sequence ID" value="KAI4828525.1"/>
    <property type="molecule type" value="Genomic_DNA"/>
</dbReference>
<reference evidence="1" key="1">
    <citation type="submission" date="2022-05" db="EMBL/GenBank/DDBJ databases">
        <title>Chromosome-level genome of Chaenocephalus aceratus.</title>
        <authorList>
            <person name="Park H."/>
        </authorList>
    </citation>
    <scope>NUCLEOTIDE SEQUENCE</scope>
    <source>
        <strain evidence="1">KU_202001</strain>
    </source>
</reference>
<protein>
    <submittedName>
        <fullName evidence="1">Uncharacterized protein</fullName>
    </submittedName>
</protein>
<dbReference type="Proteomes" id="UP001057452">
    <property type="component" value="Chromosome 4"/>
</dbReference>